<dbReference type="InterPro" id="IPR002305">
    <property type="entry name" value="aa-tRNA-synth_Ic"/>
</dbReference>
<evidence type="ECO:0000313" key="13">
    <source>
        <dbReference type="EMBL" id="STQ86363.1"/>
    </source>
</evidence>
<dbReference type="SUPFAM" id="SSF55174">
    <property type="entry name" value="Alpha-L RNA-binding motif"/>
    <property type="match status" value="1"/>
</dbReference>
<evidence type="ECO:0000259" key="12">
    <source>
        <dbReference type="Pfam" id="PF22421"/>
    </source>
</evidence>
<dbReference type="PANTHER" id="PTHR11766">
    <property type="entry name" value="TYROSYL-TRNA SYNTHETASE"/>
    <property type="match status" value="1"/>
</dbReference>
<keyword evidence="6 11" id="KW-0694">RNA-binding</keyword>
<dbReference type="PANTHER" id="PTHR11766:SF1">
    <property type="entry name" value="TYROSINE--TRNA LIGASE"/>
    <property type="match status" value="1"/>
</dbReference>
<keyword evidence="5 10" id="KW-0067">ATP-binding</keyword>
<feature type="binding site" evidence="10">
    <location>
        <position position="243"/>
    </location>
    <ligand>
        <name>ATP</name>
        <dbReference type="ChEBI" id="CHEBI:30616"/>
    </ligand>
</feature>
<dbReference type="EMBL" id="UGJE01000002">
    <property type="protein sequence ID" value="STQ86363.1"/>
    <property type="molecule type" value="Genomic_DNA"/>
</dbReference>
<comment type="catalytic activity">
    <reaction evidence="9 10">
        <text>tRNA(Tyr) + L-tyrosine + ATP = L-tyrosyl-tRNA(Tyr) + AMP + diphosphate + H(+)</text>
        <dbReference type="Rhea" id="RHEA:10220"/>
        <dbReference type="Rhea" id="RHEA-COMP:9706"/>
        <dbReference type="Rhea" id="RHEA-COMP:9707"/>
        <dbReference type="ChEBI" id="CHEBI:15378"/>
        <dbReference type="ChEBI" id="CHEBI:30616"/>
        <dbReference type="ChEBI" id="CHEBI:33019"/>
        <dbReference type="ChEBI" id="CHEBI:58315"/>
        <dbReference type="ChEBI" id="CHEBI:78442"/>
        <dbReference type="ChEBI" id="CHEBI:78536"/>
        <dbReference type="ChEBI" id="CHEBI:456215"/>
        <dbReference type="EC" id="6.1.1.1"/>
    </reaction>
</comment>
<evidence type="ECO:0000256" key="4">
    <source>
        <dbReference type="ARBA" id="ARBA00022741"/>
    </source>
</evidence>
<keyword evidence="2 10" id="KW-0963">Cytoplasm</keyword>
<evidence type="ECO:0000256" key="9">
    <source>
        <dbReference type="ARBA" id="ARBA00048248"/>
    </source>
</evidence>
<comment type="subcellular location">
    <subcellularLocation>
        <location evidence="10">Cytoplasm</location>
    </subcellularLocation>
</comment>
<accession>A0A377PXN6</accession>
<dbReference type="GO" id="GO:0003723">
    <property type="term" value="F:RNA binding"/>
    <property type="evidence" value="ECO:0007669"/>
    <property type="project" value="UniProtKB-KW"/>
</dbReference>
<keyword evidence="7 10" id="KW-0648">Protein biosynthesis</keyword>
<gene>
    <name evidence="10 13" type="primary">tyrS</name>
    <name evidence="13" type="ORF">NCTC12714_01170</name>
</gene>
<feature type="short sequence motif" description="'KMSKS' region" evidence="10">
    <location>
        <begin position="240"/>
        <end position="244"/>
    </location>
</feature>
<dbReference type="HAMAP" id="MF_02007">
    <property type="entry name" value="Tyr_tRNA_synth_type2"/>
    <property type="match status" value="1"/>
</dbReference>
<evidence type="ECO:0000256" key="2">
    <source>
        <dbReference type="ARBA" id="ARBA00022490"/>
    </source>
</evidence>
<evidence type="ECO:0000256" key="3">
    <source>
        <dbReference type="ARBA" id="ARBA00022598"/>
    </source>
</evidence>
<name>A0A377PXN6_9HELI</name>
<protein>
    <recommendedName>
        <fullName evidence="10">Tyrosine--tRNA ligase</fullName>
        <ecNumber evidence="10">6.1.1.1</ecNumber>
    </recommendedName>
    <alternativeName>
        <fullName evidence="10">Tyrosyl-tRNA synthetase</fullName>
        <shortName evidence="10">TyrRS</shortName>
    </alternativeName>
</protein>
<evidence type="ECO:0000256" key="10">
    <source>
        <dbReference type="HAMAP-Rule" id="MF_02007"/>
    </source>
</evidence>
<dbReference type="Pfam" id="PF00579">
    <property type="entry name" value="tRNA-synt_1b"/>
    <property type="match status" value="1"/>
</dbReference>
<dbReference type="Proteomes" id="UP000255139">
    <property type="component" value="Unassembled WGS sequence"/>
</dbReference>
<feature type="short sequence motif" description="'HIGH' region" evidence="10">
    <location>
        <begin position="55"/>
        <end position="64"/>
    </location>
</feature>
<keyword evidence="3 10" id="KW-0436">Ligase</keyword>
<evidence type="ECO:0000256" key="5">
    <source>
        <dbReference type="ARBA" id="ARBA00022840"/>
    </source>
</evidence>
<evidence type="ECO:0000256" key="1">
    <source>
        <dbReference type="ARBA" id="ARBA00011738"/>
    </source>
</evidence>
<dbReference type="InterPro" id="IPR036986">
    <property type="entry name" value="S4_RNA-bd_sf"/>
</dbReference>
<dbReference type="InterPro" id="IPR024108">
    <property type="entry name" value="Tyr-tRNA-ligase_bac_2"/>
</dbReference>
<evidence type="ECO:0000256" key="11">
    <source>
        <dbReference type="PROSITE-ProRule" id="PRU00182"/>
    </source>
</evidence>
<dbReference type="NCBIfam" id="TIGR00234">
    <property type="entry name" value="tyrS"/>
    <property type="match status" value="1"/>
</dbReference>
<sequence>MKPIRDSNICNNVEEAMNEFERGCIEFIGKEYIESLVSRFYTTGKRFIVKAGFDPTAPDLHLGHSVLLTKLATFQKYGGIVKFLIGDFTATIGDPSGKNETRKPLSFEEVAQNAKTYETQVFKILNPEFTDVCFNSKWLSSLGSVGIMQLTSHYSVARMMERDDFTKRYKDNLPISIVEFMYPLLQGYDSVALDCDIELGGGDQKFNLLVGRSLQRAYNCNKEQSVLTMPLLEGLDGVSKMSKSLNNYIALAEEPNSMYAKILSVSDTLMWRYYELISSKTLKEIEVIKQDVANHALHPKAAKEALALEITSRFHNEILAKQAQEEFNRIFSQKSLPSDMDSIYIQIDSWICKVLLDLGFSPSSSQARRDIKAGALQINEEKIKDDSYVFSQKGQYVIKLGKRKFAKIVVID</sequence>
<keyword evidence="4 10" id="KW-0547">Nucleotide-binding</keyword>
<dbReference type="Gene3D" id="1.10.240.10">
    <property type="entry name" value="Tyrosyl-Transfer RNA Synthetase"/>
    <property type="match status" value="1"/>
</dbReference>
<dbReference type="InterPro" id="IPR002307">
    <property type="entry name" value="Tyr-tRNA-ligase"/>
</dbReference>
<dbReference type="EC" id="6.1.1.1" evidence="10"/>
<organism evidence="13 14">
    <name type="scientific">Helicobacter muridarum</name>
    <dbReference type="NCBI Taxonomy" id="216"/>
    <lineage>
        <taxon>Bacteria</taxon>
        <taxon>Pseudomonadati</taxon>
        <taxon>Campylobacterota</taxon>
        <taxon>Epsilonproteobacteria</taxon>
        <taxon>Campylobacterales</taxon>
        <taxon>Helicobacteraceae</taxon>
        <taxon>Helicobacter</taxon>
    </lineage>
</organism>
<reference evidence="13 14" key="1">
    <citation type="submission" date="2018-06" db="EMBL/GenBank/DDBJ databases">
        <authorList>
            <consortium name="Pathogen Informatics"/>
            <person name="Doyle S."/>
        </authorList>
    </citation>
    <scope>NUCLEOTIDE SEQUENCE [LARGE SCALE GENOMIC DNA]</scope>
    <source>
        <strain evidence="13 14">NCTC12714</strain>
    </source>
</reference>
<evidence type="ECO:0000256" key="7">
    <source>
        <dbReference type="ARBA" id="ARBA00022917"/>
    </source>
</evidence>
<dbReference type="RefSeq" id="WP_052089491.1">
    <property type="nucleotide sequence ID" value="NZ_FZML01000010.1"/>
</dbReference>
<dbReference type="GO" id="GO:0004831">
    <property type="term" value="F:tyrosine-tRNA ligase activity"/>
    <property type="evidence" value="ECO:0007669"/>
    <property type="project" value="UniProtKB-UniRule"/>
</dbReference>
<dbReference type="Pfam" id="PF22421">
    <property type="entry name" value="SYY_C-terminal"/>
    <property type="match status" value="1"/>
</dbReference>
<comment type="similarity">
    <text evidence="10">Belongs to the class-I aminoacyl-tRNA synthetase family. TyrS type 2 subfamily.</text>
</comment>
<feature type="domain" description="Tyrosine--tRNA ligase SYY-like C-terminal" evidence="12">
    <location>
        <begin position="338"/>
        <end position="406"/>
    </location>
</feature>
<dbReference type="InterPro" id="IPR054608">
    <property type="entry name" value="SYY-like_C"/>
</dbReference>
<dbReference type="SUPFAM" id="SSF52374">
    <property type="entry name" value="Nucleotidylyl transferase"/>
    <property type="match status" value="1"/>
</dbReference>
<dbReference type="InterPro" id="IPR001412">
    <property type="entry name" value="aa-tRNA-synth_I_CS"/>
</dbReference>
<dbReference type="Gene3D" id="3.40.50.620">
    <property type="entry name" value="HUPs"/>
    <property type="match status" value="1"/>
</dbReference>
<evidence type="ECO:0000256" key="6">
    <source>
        <dbReference type="ARBA" id="ARBA00022884"/>
    </source>
</evidence>
<dbReference type="FunFam" id="1.10.240.10:FF:000006">
    <property type="entry name" value="Tyrosine--tRNA ligase"/>
    <property type="match status" value="1"/>
</dbReference>
<dbReference type="InterPro" id="IPR014729">
    <property type="entry name" value="Rossmann-like_a/b/a_fold"/>
</dbReference>
<evidence type="ECO:0000256" key="8">
    <source>
        <dbReference type="ARBA" id="ARBA00023146"/>
    </source>
</evidence>
<keyword evidence="14" id="KW-1185">Reference proteome</keyword>
<evidence type="ECO:0000313" key="14">
    <source>
        <dbReference type="Proteomes" id="UP000255139"/>
    </source>
</evidence>
<dbReference type="PROSITE" id="PS50889">
    <property type="entry name" value="S4"/>
    <property type="match status" value="1"/>
</dbReference>
<dbReference type="InterPro" id="IPR024088">
    <property type="entry name" value="Tyr-tRNA-ligase_bac-type"/>
</dbReference>
<dbReference type="Gene3D" id="3.10.290.10">
    <property type="entry name" value="RNA-binding S4 domain"/>
    <property type="match status" value="1"/>
</dbReference>
<comment type="subunit">
    <text evidence="1 10">Homodimer.</text>
</comment>
<dbReference type="GO" id="GO:0006437">
    <property type="term" value="P:tyrosyl-tRNA aminoacylation"/>
    <property type="evidence" value="ECO:0007669"/>
    <property type="project" value="UniProtKB-UniRule"/>
</dbReference>
<dbReference type="AlphaFoldDB" id="A0A377PXN6"/>
<dbReference type="CDD" id="cd00805">
    <property type="entry name" value="TyrRS_core"/>
    <property type="match status" value="1"/>
</dbReference>
<keyword evidence="8 10" id="KW-0030">Aminoacyl-tRNA synthetase</keyword>
<dbReference type="PROSITE" id="PS00178">
    <property type="entry name" value="AA_TRNA_LIGASE_I"/>
    <property type="match status" value="1"/>
</dbReference>
<dbReference type="FunFam" id="3.40.50.620:FF:000061">
    <property type="entry name" value="Tyrosine--tRNA ligase"/>
    <property type="match status" value="1"/>
</dbReference>
<proteinExistence type="inferred from homology"/>
<dbReference type="PRINTS" id="PR01040">
    <property type="entry name" value="TRNASYNTHTYR"/>
</dbReference>
<dbReference type="GO" id="GO:0005829">
    <property type="term" value="C:cytosol"/>
    <property type="evidence" value="ECO:0007669"/>
    <property type="project" value="TreeGrafter"/>
</dbReference>
<dbReference type="GO" id="GO:0005524">
    <property type="term" value="F:ATP binding"/>
    <property type="evidence" value="ECO:0007669"/>
    <property type="project" value="UniProtKB-UniRule"/>
</dbReference>
<comment type="function">
    <text evidence="10">Catalyzes the attachment of tyrosine to tRNA(Tyr) in a two-step reaction: tyrosine is first activated by ATP to form Tyr-AMP and then transferred to the acceptor end of tRNA(Tyr).</text>
</comment>